<evidence type="ECO:0000313" key="3">
    <source>
        <dbReference type="EMBL" id="MDD0824684.1"/>
    </source>
</evidence>
<evidence type="ECO:0000259" key="2">
    <source>
        <dbReference type="SMART" id="SM00903"/>
    </source>
</evidence>
<dbReference type="Gene3D" id="2.30.110.10">
    <property type="entry name" value="Electron Transport, Fmn-binding Protein, Chain A"/>
    <property type="match status" value="1"/>
</dbReference>
<dbReference type="InterPro" id="IPR002563">
    <property type="entry name" value="Flavin_Rdtase-like_dom"/>
</dbReference>
<comment type="caution">
    <text evidence="3">The sequence shown here is derived from an EMBL/GenBank/DDBJ whole genome shotgun (WGS) entry which is preliminary data.</text>
</comment>
<evidence type="ECO:0000313" key="4">
    <source>
        <dbReference type="Proteomes" id="UP001221909"/>
    </source>
</evidence>
<dbReference type="InterPro" id="IPR012349">
    <property type="entry name" value="Split_barrel_FMN-bd"/>
</dbReference>
<name>A0ABT5MR71_9PAST</name>
<sequence>MVDITDFRNAMSLLSSAVNVVTTNGVAGQHGFTASAVCSVTDTPATLLVCMNTATYTYQFFEQNRVLAVNVLAGHHQDLSQTFASKLTSEQRFEKATWHSLITSSPILDDALVSFDCEIEQIQRVGTHGIFICRVVAIKQPQPYLQSEGLVYFNRGYRQVGI</sequence>
<dbReference type="PANTHER" id="PTHR30466:SF1">
    <property type="entry name" value="FMN REDUCTASE (NADH) RUTF"/>
    <property type="match status" value="1"/>
</dbReference>
<keyword evidence="1" id="KW-0560">Oxidoreductase</keyword>
<protein>
    <submittedName>
        <fullName evidence="3">Flavin reductase family protein</fullName>
    </submittedName>
</protein>
<proteinExistence type="predicted"/>
<dbReference type="EMBL" id="JAQSJE010000009">
    <property type="protein sequence ID" value="MDD0824684.1"/>
    <property type="molecule type" value="Genomic_DNA"/>
</dbReference>
<dbReference type="RefSeq" id="WP_273748930.1">
    <property type="nucleotide sequence ID" value="NZ_JAQSJE010000009.1"/>
</dbReference>
<feature type="domain" description="Flavin reductase like" evidence="2">
    <location>
        <begin position="11"/>
        <end position="159"/>
    </location>
</feature>
<dbReference type="Proteomes" id="UP001221909">
    <property type="component" value="Unassembled WGS sequence"/>
</dbReference>
<dbReference type="PANTHER" id="PTHR30466">
    <property type="entry name" value="FLAVIN REDUCTASE"/>
    <property type="match status" value="1"/>
</dbReference>
<reference evidence="3 4" key="1">
    <citation type="submission" date="2023-02" db="EMBL/GenBank/DDBJ databases">
        <title>Mannheimia cairiniae sp. nov., a novel species of Mannheimia obtained from moscovy ducks (Cairina moschata) and reclassification of Mannheimia ovis as heterotypic synonym of Mannheimia pernigra.</title>
        <authorList>
            <person name="Christensen H."/>
        </authorList>
    </citation>
    <scope>NUCLEOTIDE SEQUENCE [LARGE SCALE GENOMIC DNA]</scope>
    <source>
        <strain evidence="3 4">AT1</strain>
    </source>
</reference>
<dbReference type="InterPro" id="IPR050268">
    <property type="entry name" value="NADH-dep_flavin_reductase"/>
</dbReference>
<keyword evidence="4" id="KW-1185">Reference proteome</keyword>
<dbReference type="SUPFAM" id="SSF50475">
    <property type="entry name" value="FMN-binding split barrel"/>
    <property type="match status" value="1"/>
</dbReference>
<dbReference type="Pfam" id="PF01613">
    <property type="entry name" value="Flavin_Reduct"/>
    <property type="match status" value="1"/>
</dbReference>
<gene>
    <name evidence="3" type="ORF">PTQ27_09455</name>
</gene>
<evidence type="ECO:0000256" key="1">
    <source>
        <dbReference type="ARBA" id="ARBA00023002"/>
    </source>
</evidence>
<organism evidence="3 4">
    <name type="scientific">Mannheimia cairinae</name>
    <dbReference type="NCBI Taxonomy" id="3025936"/>
    <lineage>
        <taxon>Bacteria</taxon>
        <taxon>Pseudomonadati</taxon>
        <taxon>Pseudomonadota</taxon>
        <taxon>Gammaproteobacteria</taxon>
        <taxon>Pasteurellales</taxon>
        <taxon>Pasteurellaceae</taxon>
        <taxon>Mannheimia</taxon>
    </lineage>
</organism>
<dbReference type="SMART" id="SM00903">
    <property type="entry name" value="Flavin_Reduct"/>
    <property type="match status" value="1"/>
</dbReference>
<accession>A0ABT5MR71</accession>